<dbReference type="EMBL" id="VHSG01000033">
    <property type="protein sequence ID" value="TQV67761.1"/>
    <property type="molecule type" value="Genomic_DNA"/>
</dbReference>
<feature type="compositionally biased region" description="Low complexity" evidence="1">
    <location>
        <begin position="68"/>
        <end position="78"/>
    </location>
</feature>
<protein>
    <submittedName>
        <fullName evidence="2">Uncharacterized protein</fullName>
    </submittedName>
</protein>
<reference evidence="2 3" key="1">
    <citation type="submission" date="2019-06" db="EMBL/GenBank/DDBJ databases">
        <title>Whole genome sequence for Cellvibrionaceae sp. R142.</title>
        <authorList>
            <person name="Wang G."/>
        </authorList>
    </citation>
    <scope>NUCLEOTIDE SEQUENCE [LARGE SCALE GENOMIC DNA]</scope>
    <source>
        <strain evidence="2 3">R142</strain>
    </source>
</reference>
<evidence type="ECO:0000313" key="3">
    <source>
        <dbReference type="Proteomes" id="UP000319732"/>
    </source>
</evidence>
<evidence type="ECO:0000256" key="1">
    <source>
        <dbReference type="SAM" id="MobiDB-lite"/>
    </source>
</evidence>
<keyword evidence="3" id="KW-1185">Reference proteome</keyword>
<feature type="region of interest" description="Disordered" evidence="1">
    <location>
        <begin position="68"/>
        <end position="99"/>
    </location>
</feature>
<sequence>MDFTAWKVDLSALSASHESGFTIQIEGNPKDPSSVSPGRFPPTLNGVDQARLLRHGMEAIAKAAAAVKTKPAAPKKPAYVPPANKPKRPVLSLKKREQA</sequence>
<evidence type="ECO:0000313" key="2">
    <source>
        <dbReference type="EMBL" id="TQV67761.1"/>
    </source>
</evidence>
<proteinExistence type="predicted"/>
<name>A0A545SS15_9GAMM</name>
<organism evidence="2 3">
    <name type="scientific">Exilibacterium tricleocarpae</name>
    <dbReference type="NCBI Taxonomy" id="2591008"/>
    <lineage>
        <taxon>Bacteria</taxon>
        <taxon>Pseudomonadati</taxon>
        <taxon>Pseudomonadota</taxon>
        <taxon>Gammaproteobacteria</taxon>
        <taxon>Cellvibrionales</taxon>
        <taxon>Cellvibrionaceae</taxon>
        <taxon>Exilibacterium</taxon>
    </lineage>
</organism>
<dbReference type="RefSeq" id="WP_142929658.1">
    <property type="nucleotide sequence ID" value="NZ_ML660109.1"/>
</dbReference>
<dbReference type="OrthoDB" id="5702555at2"/>
<comment type="caution">
    <text evidence="2">The sequence shown here is derived from an EMBL/GenBank/DDBJ whole genome shotgun (WGS) entry which is preliminary data.</text>
</comment>
<accession>A0A545SS15</accession>
<dbReference type="AlphaFoldDB" id="A0A545SS15"/>
<gene>
    <name evidence="2" type="ORF">FKG94_24840</name>
</gene>
<dbReference type="Proteomes" id="UP000319732">
    <property type="component" value="Unassembled WGS sequence"/>
</dbReference>